<gene>
    <name evidence="2" type="ORF">Aam_078_010</name>
</gene>
<organism evidence="2 3">
    <name type="scientific">Acidocella aminolytica 101 = DSM 11237</name>
    <dbReference type="NCBI Taxonomy" id="1120923"/>
    <lineage>
        <taxon>Bacteria</taxon>
        <taxon>Pseudomonadati</taxon>
        <taxon>Pseudomonadota</taxon>
        <taxon>Alphaproteobacteria</taxon>
        <taxon>Acetobacterales</taxon>
        <taxon>Acidocellaceae</taxon>
        <taxon>Acidocella</taxon>
    </lineage>
</organism>
<sequence>MAGMAEDREPHGYTYPNTSDDPDQIDVLRNRFGLRSHVALARAYWQHAAESEAATRQFER</sequence>
<dbReference type="AlphaFoldDB" id="A0A0D6PIV3"/>
<proteinExistence type="predicted"/>
<protein>
    <submittedName>
        <fullName evidence="2">Uncharacterized protein</fullName>
    </submittedName>
</protein>
<evidence type="ECO:0000256" key="1">
    <source>
        <dbReference type="SAM" id="MobiDB-lite"/>
    </source>
</evidence>
<feature type="compositionally biased region" description="Basic and acidic residues" evidence="1">
    <location>
        <begin position="1"/>
        <end position="11"/>
    </location>
</feature>
<evidence type="ECO:0000313" key="3">
    <source>
        <dbReference type="Proteomes" id="UP000032668"/>
    </source>
</evidence>
<keyword evidence="3" id="KW-1185">Reference proteome</keyword>
<feature type="region of interest" description="Disordered" evidence="1">
    <location>
        <begin position="1"/>
        <end position="22"/>
    </location>
</feature>
<name>A0A0D6PIV3_9PROT</name>
<evidence type="ECO:0000313" key="2">
    <source>
        <dbReference type="EMBL" id="GAN81133.1"/>
    </source>
</evidence>
<dbReference type="Proteomes" id="UP000032668">
    <property type="component" value="Unassembled WGS sequence"/>
</dbReference>
<reference evidence="2 3" key="1">
    <citation type="submission" date="2012-11" db="EMBL/GenBank/DDBJ databases">
        <title>Whole genome sequence of Acidocella aminolytica 101 = DSM 11237.</title>
        <authorList>
            <person name="Azuma Y."/>
            <person name="Higashiura N."/>
            <person name="Hirakawa H."/>
            <person name="Matsushita K."/>
        </authorList>
    </citation>
    <scope>NUCLEOTIDE SEQUENCE [LARGE SCALE GENOMIC DNA]</scope>
    <source>
        <strain evidence="3">101 / DSM 11237</strain>
    </source>
</reference>
<accession>A0A0D6PIV3</accession>
<dbReference type="EMBL" id="BANC01000076">
    <property type="protein sequence ID" value="GAN81133.1"/>
    <property type="molecule type" value="Genomic_DNA"/>
</dbReference>
<comment type="caution">
    <text evidence="2">The sequence shown here is derived from an EMBL/GenBank/DDBJ whole genome shotgun (WGS) entry which is preliminary data.</text>
</comment>